<evidence type="ECO:0000256" key="1">
    <source>
        <dbReference type="SAM" id="MobiDB-lite"/>
    </source>
</evidence>
<protein>
    <submittedName>
        <fullName evidence="2">Uncharacterized protein</fullName>
    </submittedName>
</protein>
<dbReference type="EMBL" id="UINC01043324">
    <property type="protein sequence ID" value="SVB47198.1"/>
    <property type="molecule type" value="Genomic_DNA"/>
</dbReference>
<name>A0A382E926_9ZZZZ</name>
<dbReference type="AlphaFoldDB" id="A0A382E926"/>
<organism evidence="2">
    <name type="scientific">marine metagenome</name>
    <dbReference type="NCBI Taxonomy" id="408172"/>
    <lineage>
        <taxon>unclassified sequences</taxon>
        <taxon>metagenomes</taxon>
        <taxon>ecological metagenomes</taxon>
    </lineage>
</organism>
<accession>A0A382E926</accession>
<evidence type="ECO:0000313" key="2">
    <source>
        <dbReference type="EMBL" id="SVB47198.1"/>
    </source>
</evidence>
<gene>
    <name evidence="2" type="ORF">METZ01_LOCUS200052</name>
</gene>
<feature type="region of interest" description="Disordered" evidence="1">
    <location>
        <begin position="21"/>
        <end position="48"/>
    </location>
</feature>
<proteinExistence type="predicted"/>
<sequence>MFFCASPSKVLSLQNYSHLINHKPAGPPSNKHKDPPVRFTQGAGPGMY</sequence>
<reference evidence="2" key="1">
    <citation type="submission" date="2018-05" db="EMBL/GenBank/DDBJ databases">
        <authorList>
            <person name="Lanie J.A."/>
            <person name="Ng W.-L."/>
            <person name="Kazmierczak K.M."/>
            <person name="Andrzejewski T.M."/>
            <person name="Davidsen T.M."/>
            <person name="Wayne K.J."/>
            <person name="Tettelin H."/>
            <person name="Glass J.I."/>
            <person name="Rusch D."/>
            <person name="Podicherti R."/>
            <person name="Tsui H.-C.T."/>
            <person name="Winkler M.E."/>
        </authorList>
    </citation>
    <scope>NUCLEOTIDE SEQUENCE</scope>
</reference>